<dbReference type="EMBL" id="VSRR010021663">
    <property type="protein sequence ID" value="MPC64117.1"/>
    <property type="molecule type" value="Genomic_DNA"/>
</dbReference>
<organism evidence="2 3">
    <name type="scientific">Portunus trituberculatus</name>
    <name type="common">Swimming crab</name>
    <name type="synonym">Neptunus trituberculatus</name>
    <dbReference type="NCBI Taxonomy" id="210409"/>
    <lineage>
        <taxon>Eukaryota</taxon>
        <taxon>Metazoa</taxon>
        <taxon>Ecdysozoa</taxon>
        <taxon>Arthropoda</taxon>
        <taxon>Crustacea</taxon>
        <taxon>Multicrustacea</taxon>
        <taxon>Malacostraca</taxon>
        <taxon>Eumalacostraca</taxon>
        <taxon>Eucarida</taxon>
        <taxon>Decapoda</taxon>
        <taxon>Pleocyemata</taxon>
        <taxon>Brachyura</taxon>
        <taxon>Eubrachyura</taxon>
        <taxon>Portunoidea</taxon>
        <taxon>Portunidae</taxon>
        <taxon>Portuninae</taxon>
        <taxon>Portunus</taxon>
    </lineage>
</organism>
<evidence type="ECO:0000256" key="1">
    <source>
        <dbReference type="SAM" id="MobiDB-lite"/>
    </source>
</evidence>
<gene>
    <name evidence="2" type="ORF">E2C01_058228</name>
</gene>
<comment type="caution">
    <text evidence="2">The sequence shown here is derived from an EMBL/GenBank/DDBJ whole genome shotgun (WGS) entry which is preliminary data.</text>
</comment>
<accession>A0A5B7H449</accession>
<proteinExistence type="predicted"/>
<dbReference type="Proteomes" id="UP000324222">
    <property type="component" value="Unassembled WGS sequence"/>
</dbReference>
<dbReference type="AlphaFoldDB" id="A0A5B7H449"/>
<feature type="region of interest" description="Disordered" evidence="1">
    <location>
        <begin position="117"/>
        <end position="138"/>
    </location>
</feature>
<protein>
    <submittedName>
        <fullName evidence="2">Uncharacterized protein</fullName>
    </submittedName>
</protein>
<name>A0A5B7H449_PORTR</name>
<sequence>MGARGRHDPCPARQWWPPGPGAARPVMCITREKTGLSVAFNKLKIVIWAQGRVVSTLFMTEIAATSKKKSRVAVVRPTLPRRHVPPLFTVEEDHLSTRGGDSRSEYIFRVMEERLSSSRSLDGQPPPHLFQPRHPPLR</sequence>
<evidence type="ECO:0000313" key="3">
    <source>
        <dbReference type="Proteomes" id="UP000324222"/>
    </source>
</evidence>
<keyword evidence="3" id="KW-1185">Reference proteome</keyword>
<reference evidence="2 3" key="1">
    <citation type="submission" date="2019-05" db="EMBL/GenBank/DDBJ databases">
        <title>Another draft genome of Portunus trituberculatus and its Hox gene families provides insights of decapod evolution.</title>
        <authorList>
            <person name="Jeong J.-H."/>
            <person name="Song I."/>
            <person name="Kim S."/>
            <person name="Choi T."/>
            <person name="Kim D."/>
            <person name="Ryu S."/>
            <person name="Kim W."/>
        </authorList>
    </citation>
    <scope>NUCLEOTIDE SEQUENCE [LARGE SCALE GENOMIC DNA]</scope>
    <source>
        <tissue evidence="2">Muscle</tissue>
    </source>
</reference>
<evidence type="ECO:0000313" key="2">
    <source>
        <dbReference type="EMBL" id="MPC64117.1"/>
    </source>
</evidence>